<evidence type="ECO:0000313" key="2">
    <source>
        <dbReference type="Proteomes" id="UP001177021"/>
    </source>
</evidence>
<comment type="caution">
    <text evidence="1">The sequence shown here is derived from an EMBL/GenBank/DDBJ whole genome shotgun (WGS) entry which is preliminary data.</text>
</comment>
<dbReference type="EMBL" id="CASHSV030000055">
    <property type="protein sequence ID" value="CAJ2645116.1"/>
    <property type="molecule type" value="Genomic_DNA"/>
</dbReference>
<reference evidence="1" key="1">
    <citation type="submission" date="2023-10" db="EMBL/GenBank/DDBJ databases">
        <authorList>
            <person name="Rodriguez Cubillos JULIANA M."/>
            <person name="De Vega J."/>
        </authorList>
    </citation>
    <scope>NUCLEOTIDE SEQUENCE</scope>
</reference>
<evidence type="ECO:0000313" key="1">
    <source>
        <dbReference type="EMBL" id="CAJ2645116.1"/>
    </source>
</evidence>
<accession>A0ACB0JLD1</accession>
<organism evidence="1 2">
    <name type="scientific">Trifolium pratense</name>
    <name type="common">Red clover</name>
    <dbReference type="NCBI Taxonomy" id="57577"/>
    <lineage>
        <taxon>Eukaryota</taxon>
        <taxon>Viridiplantae</taxon>
        <taxon>Streptophyta</taxon>
        <taxon>Embryophyta</taxon>
        <taxon>Tracheophyta</taxon>
        <taxon>Spermatophyta</taxon>
        <taxon>Magnoliopsida</taxon>
        <taxon>eudicotyledons</taxon>
        <taxon>Gunneridae</taxon>
        <taxon>Pentapetalae</taxon>
        <taxon>rosids</taxon>
        <taxon>fabids</taxon>
        <taxon>Fabales</taxon>
        <taxon>Fabaceae</taxon>
        <taxon>Papilionoideae</taxon>
        <taxon>50 kb inversion clade</taxon>
        <taxon>NPAAA clade</taxon>
        <taxon>Hologalegina</taxon>
        <taxon>IRL clade</taxon>
        <taxon>Trifolieae</taxon>
        <taxon>Trifolium</taxon>
    </lineage>
</organism>
<proteinExistence type="predicted"/>
<dbReference type="Proteomes" id="UP001177021">
    <property type="component" value="Unassembled WGS sequence"/>
</dbReference>
<protein>
    <submittedName>
        <fullName evidence="1">Uncharacterized protein</fullName>
    </submittedName>
</protein>
<name>A0ACB0JLD1_TRIPR</name>
<keyword evidence="2" id="KW-1185">Reference proteome</keyword>
<gene>
    <name evidence="1" type="ORF">MILVUS5_LOCUS14056</name>
</gene>
<sequence length="72" mass="8148">MGEQCCRFKSSGSSPLRFIYSGDMSGHGFMTLQWTEVENNLRHVLSIKEKANLEKSDLVPDLKTLRINQDCG</sequence>